<gene>
    <name evidence="1" type="ORF">UU74_C0033G0024</name>
</gene>
<dbReference type="AlphaFoldDB" id="A0A0G0WXC1"/>
<dbReference type="Proteomes" id="UP000033969">
    <property type="component" value="Unassembled WGS sequence"/>
</dbReference>
<organism evidence="1 2">
    <name type="scientific">Candidatus Woesebacteria bacterium GW2011_GWA1_41_7</name>
    <dbReference type="NCBI Taxonomy" id="1618556"/>
    <lineage>
        <taxon>Bacteria</taxon>
        <taxon>Candidatus Woeseibacteriota</taxon>
    </lineage>
</organism>
<protein>
    <submittedName>
        <fullName evidence="1">Uncharacterized protein</fullName>
    </submittedName>
</protein>
<evidence type="ECO:0000313" key="2">
    <source>
        <dbReference type="Proteomes" id="UP000033969"/>
    </source>
</evidence>
<dbReference type="EMBL" id="LCBU01000033">
    <property type="protein sequence ID" value="KKS16792.1"/>
    <property type="molecule type" value="Genomic_DNA"/>
</dbReference>
<proteinExistence type="predicted"/>
<reference evidence="1 2" key="1">
    <citation type="journal article" date="2015" name="Nature">
        <title>rRNA introns, odd ribosomes, and small enigmatic genomes across a large radiation of phyla.</title>
        <authorList>
            <person name="Brown C.T."/>
            <person name="Hug L.A."/>
            <person name="Thomas B.C."/>
            <person name="Sharon I."/>
            <person name="Castelle C.J."/>
            <person name="Singh A."/>
            <person name="Wilkins M.J."/>
            <person name="Williams K.H."/>
            <person name="Banfield J.F."/>
        </authorList>
    </citation>
    <scope>NUCLEOTIDE SEQUENCE [LARGE SCALE GENOMIC DNA]</scope>
</reference>
<sequence length="165" mass="17670">MKFKKTGFIYTIEHVGVDGRTKSIEYVENIIHTLGRNYIIGAAFKGASQFTNWYLGAYGAARIPLAADTMITLMADCEELTSYTGDTRLALTLSAVADGEMDTVAAPNIFEFPAGATVRGIFLTTNPTKGNNTGLLVSSIILPSPKVIDAGESLKVPADFTLNTL</sequence>
<name>A0A0G0WXC1_9BACT</name>
<accession>A0A0G0WXC1</accession>
<evidence type="ECO:0000313" key="1">
    <source>
        <dbReference type="EMBL" id="KKS16792.1"/>
    </source>
</evidence>
<comment type="caution">
    <text evidence="1">The sequence shown here is derived from an EMBL/GenBank/DDBJ whole genome shotgun (WGS) entry which is preliminary data.</text>
</comment>